<reference evidence="2 3" key="1">
    <citation type="submission" date="2019-03" db="EMBL/GenBank/DDBJ databases">
        <title>Draft genome sequences of novel Actinobacteria.</title>
        <authorList>
            <person name="Sahin N."/>
            <person name="Ay H."/>
            <person name="Saygin H."/>
        </authorList>
    </citation>
    <scope>NUCLEOTIDE SEQUENCE [LARGE SCALE GENOMIC DNA]</scope>
    <source>
        <strain evidence="2 3">JCM 30547</strain>
    </source>
</reference>
<dbReference type="RefSeq" id="WP_132402055.1">
    <property type="nucleotide sequence ID" value="NZ_SMKA01000008.1"/>
</dbReference>
<protein>
    <submittedName>
        <fullName evidence="2">Uncharacterized protein</fullName>
    </submittedName>
</protein>
<proteinExistence type="predicted"/>
<feature type="transmembrane region" description="Helical" evidence="1">
    <location>
        <begin position="174"/>
        <end position="194"/>
    </location>
</feature>
<evidence type="ECO:0000256" key="1">
    <source>
        <dbReference type="SAM" id="Phobius"/>
    </source>
</evidence>
<dbReference type="EMBL" id="SMKA01000008">
    <property type="protein sequence ID" value="TDC34347.1"/>
    <property type="molecule type" value="Genomic_DNA"/>
</dbReference>
<keyword evidence="1" id="KW-0812">Transmembrane</keyword>
<dbReference type="AlphaFoldDB" id="A0A4R4QFL8"/>
<comment type="caution">
    <text evidence="2">The sequence shown here is derived from an EMBL/GenBank/DDBJ whole genome shotgun (WGS) entry which is preliminary data.</text>
</comment>
<name>A0A4R4QFL8_9ACTN</name>
<organism evidence="2 3">
    <name type="scientific">Kribbella albertanoniae</name>
    <dbReference type="NCBI Taxonomy" id="1266829"/>
    <lineage>
        <taxon>Bacteria</taxon>
        <taxon>Bacillati</taxon>
        <taxon>Actinomycetota</taxon>
        <taxon>Actinomycetes</taxon>
        <taxon>Propionibacteriales</taxon>
        <taxon>Kribbellaceae</taxon>
        <taxon>Kribbella</taxon>
    </lineage>
</organism>
<gene>
    <name evidence="2" type="ORF">E1261_04115</name>
</gene>
<keyword evidence="1" id="KW-0472">Membrane</keyword>
<feature type="transmembrane region" description="Helical" evidence="1">
    <location>
        <begin position="251"/>
        <end position="274"/>
    </location>
</feature>
<accession>A0A4R4QFL8</accession>
<evidence type="ECO:0000313" key="3">
    <source>
        <dbReference type="Proteomes" id="UP000295075"/>
    </source>
</evidence>
<dbReference type="OrthoDB" id="3817609at2"/>
<feature type="transmembrane region" description="Helical" evidence="1">
    <location>
        <begin position="91"/>
        <end position="111"/>
    </location>
</feature>
<sequence length="289" mass="31031">MLAVLGLAVVILVVVWSQRKKTARSEVNRLIRQGGLPADPDLAEAAIGWFQRRVGVLSIGYLLGILVGGVVLLFSGQAFQFGPDSEGGSGLGPIVWAFAAASFIGGGATLLDAYRAVRRSKVDGPRTATLRPRRLGDYLTPVETAIHYGVVAIPLVCIGLGVGVLSSDNRPARGWLLVASGSVAVLLWGAGIALERMALRVSQSSGRPAQLLWQEAYRAATLRDLGTAIITVSWLLGASVPSSFDWRGHPMYFWDVAFGVFLVSMVLMLVNSWIPMTPWALRRVRRVVG</sequence>
<evidence type="ECO:0000313" key="2">
    <source>
        <dbReference type="EMBL" id="TDC34347.1"/>
    </source>
</evidence>
<keyword evidence="3" id="KW-1185">Reference proteome</keyword>
<feature type="transmembrane region" description="Helical" evidence="1">
    <location>
        <begin position="145"/>
        <end position="165"/>
    </location>
</feature>
<keyword evidence="1" id="KW-1133">Transmembrane helix</keyword>
<dbReference type="Proteomes" id="UP000295075">
    <property type="component" value="Unassembled WGS sequence"/>
</dbReference>
<feature type="transmembrane region" description="Helical" evidence="1">
    <location>
        <begin position="59"/>
        <end position="79"/>
    </location>
</feature>